<evidence type="ECO:0000256" key="7">
    <source>
        <dbReference type="ARBA" id="ARBA00022840"/>
    </source>
</evidence>
<feature type="domain" description="PAS" evidence="11">
    <location>
        <begin position="497"/>
        <end position="567"/>
    </location>
</feature>
<dbReference type="PANTHER" id="PTHR43065">
    <property type="entry name" value="SENSOR HISTIDINE KINASE"/>
    <property type="match status" value="1"/>
</dbReference>
<evidence type="ECO:0000256" key="4">
    <source>
        <dbReference type="ARBA" id="ARBA00022679"/>
    </source>
</evidence>
<dbReference type="Gene3D" id="3.30.565.10">
    <property type="entry name" value="Histidine kinase-like ATPase, C-terminal domain"/>
    <property type="match status" value="1"/>
</dbReference>
<proteinExistence type="predicted"/>
<dbReference type="SMART" id="SM00091">
    <property type="entry name" value="PAS"/>
    <property type="match status" value="3"/>
</dbReference>
<dbReference type="Gene3D" id="1.10.287.130">
    <property type="match status" value="1"/>
</dbReference>
<dbReference type="CDD" id="cd00075">
    <property type="entry name" value="HATPase"/>
    <property type="match status" value="1"/>
</dbReference>
<evidence type="ECO:0000256" key="2">
    <source>
        <dbReference type="ARBA" id="ARBA00012438"/>
    </source>
</evidence>
<feature type="domain" description="MHYT" evidence="13">
    <location>
        <begin position="9"/>
        <end position="198"/>
    </location>
</feature>
<evidence type="ECO:0000259" key="13">
    <source>
        <dbReference type="PROSITE" id="PS50924"/>
    </source>
</evidence>
<keyword evidence="9" id="KW-1133">Transmembrane helix</keyword>
<dbReference type="InterPro" id="IPR000700">
    <property type="entry name" value="PAS-assoc_C"/>
</dbReference>
<comment type="caution">
    <text evidence="14">The sequence shown here is derived from an EMBL/GenBank/DDBJ whole genome shotgun (WGS) entry which is preliminary data.</text>
</comment>
<sequence length="847" mass="93889">MPAELFTSYNKSLLLCALFIVLIASYTFFDMISRIALDKVRARRALFSAFGSIAMGTGMCALYFTGTVAVLSIPTQRYDVSALGWAELASVLGVAIVIGALFGIRGRIRMPIVSVLLGVHFAFFYYLGLRSLHISLHYSLPCITASILLSTIGSMIALRLWMLSVHTKQLRYRMAASIALAVTLVGMHFVATAAVALHAMTWSSPSPGNLYIEANEMGLWICATSSVVLAILLVGAYVDRFVATRRANLANIWHRSLYERNSDLIIVIDRDGYIIDANPVLEKATGFQTQEVIGKRIDELVAKGTRTPQIPDRRSLGENAPQQLTILDRLGNSVHLLVTVVPIVVQGKCHGYYAICKDITQSVNVQNELVEMKQRLESLFEESVDALCIIQPNGIIIDVNQAFERLYGWPRDELIGKEIPNVPDELQEDRYRRWTLAAQGTRIEAYETKNLDRYGNVIDVSLSLFPIRDGQGNVVAVSGSARDIRERKQFERALRDSEMKYRTIADNANDLIAIVDVSGIIRYASPSHVTVFGVDSTELEGTVAVSWIYAADVPLFMDALAHTAQTKSACDIECRIRHRNGTLFSLETRGMPVIDEDGGVSKFILVSRDITVRKQTEELLLQSVKLSVAGQLAAGIAHEIRNPMTSIKGFVQLLQAQAPTYQNYYVIMLSELERIQRIISEFLLLAKPQTDTAHAVDVHGLLNYVVDLIQAEAVMRGIEICTDFAMHEGTVVRGEPDRLRQALLNIVKNAMDAMPDGGTVYICWRAKGEQDIEVSIRDTGEGIPEDQLNRIGEPFYTTKQTGTGLGLMVTQNIIREHNGTIQFRSELGVGTEVLITLPIEICQMVEG</sequence>
<evidence type="ECO:0000256" key="1">
    <source>
        <dbReference type="ARBA" id="ARBA00000085"/>
    </source>
</evidence>
<keyword evidence="15" id="KW-1185">Reference proteome</keyword>
<feature type="domain" description="Histidine kinase" evidence="10">
    <location>
        <begin position="635"/>
        <end position="841"/>
    </location>
</feature>
<dbReference type="CDD" id="cd00130">
    <property type="entry name" value="PAS"/>
    <property type="match status" value="3"/>
</dbReference>
<dbReference type="EMBL" id="JBDXSU010000007">
    <property type="protein sequence ID" value="MFB5190797.1"/>
    <property type="molecule type" value="Genomic_DNA"/>
</dbReference>
<dbReference type="PROSITE" id="PS50112">
    <property type="entry name" value="PAS"/>
    <property type="match status" value="3"/>
</dbReference>
<evidence type="ECO:0000259" key="11">
    <source>
        <dbReference type="PROSITE" id="PS50112"/>
    </source>
</evidence>
<organism evidence="14 15">
    <name type="scientific">Alicyclobacillus fastidiosus</name>
    <dbReference type="NCBI Taxonomy" id="392011"/>
    <lineage>
        <taxon>Bacteria</taxon>
        <taxon>Bacillati</taxon>
        <taxon>Bacillota</taxon>
        <taxon>Bacilli</taxon>
        <taxon>Bacillales</taxon>
        <taxon>Alicyclobacillaceae</taxon>
        <taxon>Alicyclobacillus</taxon>
    </lineage>
</organism>
<dbReference type="InterPro" id="IPR036097">
    <property type="entry name" value="HisK_dim/P_sf"/>
</dbReference>
<dbReference type="SMART" id="SM00086">
    <property type="entry name" value="PAC"/>
    <property type="match status" value="3"/>
</dbReference>
<feature type="domain" description="PAC" evidence="12">
    <location>
        <begin position="444"/>
        <end position="496"/>
    </location>
</feature>
<dbReference type="InterPro" id="IPR001610">
    <property type="entry name" value="PAC"/>
</dbReference>
<comment type="catalytic activity">
    <reaction evidence="1">
        <text>ATP + protein L-histidine = ADP + protein N-phospho-L-histidine.</text>
        <dbReference type="EC" id="2.7.13.3"/>
    </reaction>
</comment>
<dbReference type="NCBIfam" id="TIGR00229">
    <property type="entry name" value="sensory_box"/>
    <property type="match status" value="3"/>
</dbReference>
<dbReference type="InterPro" id="IPR004358">
    <property type="entry name" value="Sig_transdc_His_kin-like_C"/>
</dbReference>
<feature type="domain" description="PAC" evidence="12">
    <location>
        <begin position="570"/>
        <end position="622"/>
    </location>
</feature>
<dbReference type="PANTHER" id="PTHR43065:SF10">
    <property type="entry name" value="PEROXIDE STRESS-ACTIVATED HISTIDINE KINASE MAK3"/>
    <property type="match status" value="1"/>
</dbReference>
<feature type="domain" description="PAS" evidence="11">
    <location>
        <begin position="372"/>
        <end position="429"/>
    </location>
</feature>
<keyword evidence="9" id="KW-0812">Transmembrane</keyword>
<dbReference type="InterPro" id="IPR036890">
    <property type="entry name" value="HATPase_C_sf"/>
</dbReference>
<feature type="transmembrane region" description="Helical" evidence="9">
    <location>
        <begin position="174"/>
        <end position="197"/>
    </location>
</feature>
<dbReference type="Pfam" id="PF02518">
    <property type="entry name" value="HATPase_c"/>
    <property type="match status" value="1"/>
</dbReference>
<dbReference type="InterPro" id="IPR035965">
    <property type="entry name" value="PAS-like_dom_sf"/>
</dbReference>
<evidence type="ECO:0000313" key="14">
    <source>
        <dbReference type="EMBL" id="MFB5190797.1"/>
    </source>
</evidence>
<feature type="transmembrane region" description="Helical" evidence="9">
    <location>
        <begin position="84"/>
        <end position="104"/>
    </location>
</feature>
<dbReference type="InterPro" id="IPR003661">
    <property type="entry name" value="HisK_dim/P_dom"/>
</dbReference>
<gene>
    <name evidence="14" type="ORF">KKP3000_004283</name>
</gene>
<keyword evidence="9" id="KW-0472">Membrane</keyword>
<protein>
    <recommendedName>
        <fullName evidence="2">histidine kinase</fullName>
        <ecNumber evidence="2">2.7.13.3</ecNumber>
    </recommendedName>
</protein>
<feature type="transmembrane region" description="Helical" evidence="9">
    <location>
        <begin position="12"/>
        <end position="33"/>
    </location>
</feature>
<keyword evidence="3" id="KW-0597">Phosphoprotein</keyword>
<dbReference type="SUPFAM" id="SSF55785">
    <property type="entry name" value="PYP-like sensor domain (PAS domain)"/>
    <property type="match status" value="3"/>
</dbReference>
<dbReference type="InterPro" id="IPR000014">
    <property type="entry name" value="PAS"/>
</dbReference>
<dbReference type="PROSITE" id="PS50113">
    <property type="entry name" value="PAC"/>
    <property type="match status" value="2"/>
</dbReference>
<feature type="transmembrane region" description="Helical" evidence="9">
    <location>
        <begin position="138"/>
        <end position="162"/>
    </location>
</feature>
<dbReference type="Pfam" id="PF00512">
    <property type="entry name" value="HisKA"/>
    <property type="match status" value="1"/>
</dbReference>
<dbReference type="EC" id="2.7.13.3" evidence="2"/>
<dbReference type="SMART" id="SM00387">
    <property type="entry name" value="HATPase_c"/>
    <property type="match status" value="1"/>
</dbReference>
<dbReference type="RefSeq" id="WP_275474434.1">
    <property type="nucleotide sequence ID" value="NZ_CP162940.1"/>
</dbReference>
<name>A0ABV5AF35_9BACL</name>
<reference evidence="14 15" key="1">
    <citation type="journal article" date="2024" name="Int. J. Mol. Sci.">
        <title>Exploration of Alicyclobacillus spp. Genome in Search of Antibiotic Resistance.</title>
        <authorList>
            <person name="Bucka-Kolendo J."/>
            <person name="Kiousi D.E."/>
            <person name="Dekowska A."/>
            <person name="Mikolajczuk-Szczyrba A."/>
            <person name="Karadedos D.M."/>
            <person name="Michael P."/>
            <person name="Galanis A."/>
            <person name="Sokolowska B."/>
        </authorList>
    </citation>
    <scope>NUCLEOTIDE SEQUENCE [LARGE SCALE GENOMIC DNA]</scope>
    <source>
        <strain evidence="14 15">KKP 3000</strain>
    </source>
</reference>
<dbReference type="InterPro" id="IPR005467">
    <property type="entry name" value="His_kinase_dom"/>
</dbReference>
<dbReference type="SMART" id="SM00388">
    <property type="entry name" value="HisKA"/>
    <property type="match status" value="1"/>
</dbReference>
<evidence type="ECO:0000313" key="15">
    <source>
        <dbReference type="Proteomes" id="UP001579974"/>
    </source>
</evidence>
<dbReference type="CDD" id="cd00082">
    <property type="entry name" value="HisKA"/>
    <property type="match status" value="1"/>
</dbReference>
<evidence type="ECO:0000256" key="9">
    <source>
        <dbReference type="PROSITE-ProRule" id="PRU00244"/>
    </source>
</evidence>
<dbReference type="Proteomes" id="UP001579974">
    <property type="component" value="Unassembled WGS sequence"/>
</dbReference>
<keyword evidence="6" id="KW-0418">Kinase</keyword>
<keyword evidence="5" id="KW-0547">Nucleotide-binding</keyword>
<dbReference type="SUPFAM" id="SSF55874">
    <property type="entry name" value="ATPase domain of HSP90 chaperone/DNA topoisomerase II/histidine kinase"/>
    <property type="match status" value="1"/>
</dbReference>
<keyword evidence="8" id="KW-0902">Two-component regulatory system</keyword>
<feature type="transmembrane region" description="Helical" evidence="9">
    <location>
        <begin position="45"/>
        <end position="64"/>
    </location>
</feature>
<feature type="domain" description="PAS" evidence="11">
    <location>
        <begin position="255"/>
        <end position="301"/>
    </location>
</feature>
<dbReference type="PROSITE" id="PS50924">
    <property type="entry name" value="MHYT"/>
    <property type="match status" value="1"/>
</dbReference>
<keyword evidence="4" id="KW-0808">Transferase</keyword>
<dbReference type="InterPro" id="IPR013656">
    <property type="entry name" value="PAS_4"/>
</dbReference>
<dbReference type="InterPro" id="IPR005330">
    <property type="entry name" value="MHYT_dom"/>
</dbReference>
<feature type="transmembrane region" description="Helical" evidence="9">
    <location>
        <begin position="217"/>
        <end position="238"/>
    </location>
</feature>
<evidence type="ECO:0000259" key="10">
    <source>
        <dbReference type="PROSITE" id="PS50109"/>
    </source>
</evidence>
<dbReference type="Gene3D" id="3.30.450.20">
    <property type="entry name" value="PAS domain"/>
    <property type="match status" value="3"/>
</dbReference>
<dbReference type="PROSITE" id="PS50109">
    <property type="entry name" value="HIS_KIN"/>
    <property type="match status" value="1"/>
</dbReference>
<evidence type="ECO:0000256" key="3">
    <source>
        <dbReference type="ARBA" id="ARBA00022553"/>
    </source>
</evidence>
<dbReference type="SUPFAM" id="SSF47384">
    <property type="entry name" value="Homodimeric domain of signal transducing histidine kinase"/>
    <property type="match status" value="1"/>
</dbReference>
<dbReference type="InterPro" id="IPR003594">
    <property type="entry name" value="HATPase_dom"/>
</dbReference>
<dbReference type="Pfam" id="PF08448">
    <property type="entry name" value="PAS_4"/>
    <property type="match status" value="3"/>
</dbReference>
<keyword evidence="7" id="KW-0067">ATP-binding</keyword>
<evidence type="ECO:0000256" key="5">
    <source>
        <dbReference type="ARBA" id="ARBA00022741"/>
    </source>
</evidence>
<evidence type="ECO:0000256" key="6">
    <source>
        <dbReference type="ARBA" id="ARBA00022777"/>
    </source>
</evidence>
<feature type="transmembrane region" description="Helical" evidence="9">
    <location>
        <begin position="111"/>
        <end position="132"/>
    </location>
</feature>
<evidence type="ECO:0000256" key="8">
    <source>
        <dbReference type="ARBA" id="ARBA00023012"/>
    </source>
</evidence>
<dbReference type="PRINTS" id="PR00344">
    <property type="entry name" value="BCTRLSENSOR"/>
</dbReference>
<evidence type="ECO:0000259" key="12">
    <source>
        <dbReference type="PROSITE" id="PS50113"/>
    </source>
</evidence>
<accession>A0ABV5AF35</accession>